<proteinExistence type="inferred from homology"/>
<feature type="repeat" description="ANK" evidence="6">
    <location>
        <begin position="222"/>
        <end position="254"/>
    </location>
</feature>
<evidence type="ECO:0000256" key="3">
    <source>
        <dbReference type="ARBA" id="ARBA00022737"/>
    </source>
</evidence>
<feature type="compositionally biased region" description="Polar residues" evidence="8">
    <location>
        <begin position="918"/>
        <end position="932"/>
    </location>
</feature>
<keyword evidence="11" id="KW-1185">Reference proteome</keyword>
<dbReference type="Pfam" id="PF12796">
    <property type="entry name" value="Ank_2"/>
    <property type="match status" value="2"/>
</dbReference>
<dbReference type="PROSITE" id="PS50297">
    <property type="entry name" value="ANK_REP_REGION"/>
    <property type="match status" value="4"/>
</dbReference>
<sequence>MTVSEDENDMEESMRTAANILQTKQIMSNNVLMKRKEQLHRWSTSEMNNESCRPKKQARVQFQDSDVFLSACMSGDEEEVEQLLSNGADINTCTVDGLTALHQSVIDSKPEMVRFLCEHGADVNAQDNEGWTPLHAASCCGNVGIVKYLCEHGADLAIINSDKELAIDLADDEKCKEFLEQDYKKKGINLDDCRDEELTIMMRDAEKWLKQGRYEDRIHDKTGAHAMHVAAAKGYTQLLELLIKAGGDVAAKDNDGWTPLMAAAHWAEKDSCKILIEHGASIHTVNHLGQNVIAVADKDIAEYLEELEATAEKKRNSPAVGPSASILHDKNIRVAHEEHTINQTLEHKRDLQHKDAASENEILHKLPRLETTGRIGSTETSSSVKSNGSPPDALIREEKNSPDASRSSEEREMSVASGSSGSGSGSYISGSGSQTGSSLYSSSQRSSSYTSESQTEPSNHSSSIHSSDQNVSATVTVPRLHQQAPNSWINRGVQLVTRSSSSSSTSRSGQRSEGSPLIQSSPSNTSLSATYTINTGSKNLPVQSGAVSYGGNVNGSSTKSVVHEQSSRNLLPSSSTLSMVTPTSSSALPWASLYRSGSSPNTNTAGIQRMLSGSSTSSFTPSIQSTQSQPQTPLQISRISAFRPLVKSQVTSSVPSEFPKSFQPQHLQPHQMRPWVSSGINESEAERRNNSRLQRQHRRSTQGVTKEQLEEASRIMNQERQNMGSSETSASRTLTSSVGTSHRAAGMPIRLASQERDSADEIDGRAGGSHRNQNGNGTSSGNVDTTMTLTLTNTPAPNHTSSTANMKRRSQAMISGPLARSNRRGTGPVLPEDVQAAVSASSSTSRPTSGAYSTVQSTGKTPVFTVPSLPISGGSTKYSGNGSDNGNGSPKSQSVPPPSSPQTITPTAAGLRGAVLSTAVNSPRNAATTTRPSSGIGSTSYGTSSNNNAIPDSMNSQHLRLNETNLNYKALWEKERLEKDRMRRELDDFRRDRLRNGASSASSSTTKTVSNLSNLSLDENERRALERRIAELEIQLKKQDEVTTENERLKVENEALSLGQVRQENQRLKEENAALISYLNLTISFNFKGKLNCPVNKTCKLPGPVFKALETLSMQAGPEKPLFGYTKTTLRHAAKNLENIVYELAGDENRDLPFSWKYLRKLYAAQMFVNNYLILKSADPGKLLTPEDVLSILNDVSKELSHTMKIPKQEVCSPTLTLRNYIDGLAVVELCAKEKISTQEVLDVLEKKLTFSHLGKGLEKAINAGYAEYTKNAHIYFG</sequence>
<dbReference type="OrthoDB" id="19014at2759"/>
<feature type="domain" description="cGMP-dependent protein kinase interacting" evidence="9">
    <location>
        <begin position="967"/>
        <end position="1056"/>
    </location>
</feature>
<feature type="repeat" description="ANK" evidence="6">
    <location>
        <begin position="129"/>
        <end position="161"/>
    </location>
</feature>
<comment type="subcellular location">
    <subcellularLocation>
        <location evidence="1">Cytoplasm</location>
        <location evidence="1">Cytoskeleton</location>
    </subcellularLocation>
</comment>
<feature type="repeat" description="ANK" evidence="6">
    <location>
        <begin position="255"/>
        <end position="287"/>
    </location>
</feature>
<dbReference type="CDD" id="cd21930">
    <property type="entry name" value="IPD_PPP1R12"/>
    <property type="match status" value="1"/>
</dbReference>
<feature type="compositionally biased region" description="Low complexity" evidence="8">
    <location>
        <begin position="425"/>
        <end position="467"/>
    </location>
</feature>
<keyword evidence="4" id="KW-0206">Cytoskeleton</keyword>
<dbReference type="PANTHER" id="PTHR24179:SF21">
    <property type="entry name" value="MYOSIN BINDING SUBUNIT, ISOFORM O"/>
    <property type="match status" value="1"/>
</dbReference>
<dbReference type="FunFam" id="1.25.40.20:FF:000007">
    <property type="entry name" value="Phosphatase 1 regulatory subunit 12A"/>
    <property type="match status" value="1"/>
</dbReference>
<feature type="compositionally biased region" description="Basic and acidic residues" evidence="8">
    <location>
        <begin position="394"/>
        <end position="413"/>
    </location>
</feature>
<feature type="region of interest" description="Disordered" evidence="8">
    <location>
        <begin position="499"/>
        <end position="525"/>
    </location>
</feature>
<feature type="compositionally biased region" description="Polar residues" evidence="8">
    <location>
        <begin position="567"/>
        <end position="578"/>
    </location>
</feature>
<feature type="compositionally biased region" description="Polar residues" evidence="8">
    <location>
        <begin position="949"/>
        <end position="958"/>
    </location>
</feature>
<dbReference type="InterPro" id="IPR002110">
    <property type="entry name" value="Ankyrin_rpt"/>
</dbReference>
<evidence type="ECO:0000313" key="11">
    <source>
        <dbReference type="Proteomes" id="UP000218231"/>
    </source>
</evidence>
<feature type="region of interest" description="Disordered" evidence="8">
    <location>
        <begin position="358"/>
        <end position="472"/>
    </location>
</feature>
<keyword evidence="7" id="KW-0175">Coiled coil</keyword>
<feature type="region of interest" description="Disordered" evidence="8">
    <location>
        <begin position="681"/>
        <end position="958"/>
    </location>
</feature>
<evidence type="ECO:0000256" key="2">
    <source>
        <dbReference type="ARBA" id="ARBA00022473"/>
    </source>
</evidence>
<dbReference type="InterPro" id="IPR011010">
    <property type="entry name" value="DNA_brk_join_enz"/>
</dbReference>
<dbReference type="SMART" id="SM00248">
    <property type="entry name" value="ANK"/>
    <property type="match status" value="5"/>
</dbReference>
<feature type="compositionally biased region" description="Polar residues" evidence="8">
    <location>
        <begin position="770"/>
        <end position="784"/>
    </location>
</feature>
<keyword evidence="4" id="KW-0963">Cytoplasm</keyword>
<feature type="compositionally biased region" description="Low complexity" evidence="8">
    <location>
        <begin position="933"/>
        <end position="948"/>
    </location>
</feature>
<evidence type="ECO:0000256" key="6">
    <source>
        <dbReference type="PROSITE-ProRule" id="PRU00023"/>
    </source>
</evidence>
<keyword evidence="3" id="KW-0677">Repeat</keyword>
<evidence type="ECO:0000256" key="8">
    <source>
        <dbReference type="SAM" id="MobiDB-lite"/>
    </source>
</evidence>
<comment type="caution">
    <text evidence="10">The sequence shown here is derived from an EMBL/GenBank/DDBJ whole genome shotgun (WGS) entry which is preliminary data.</text>
</comment>
<feature type="region of interest" description="Disordered" evidence="8">
    <location>
        <begin position="612"/>
        <end position="633"/>
    </location>
</feature>
<evidence type="ECO:0000313" key="10">
    <source>
        <dbReference type="EMBL" id="PAV81747.1"/>
    </source>
</evidence>
<dbReference type="PROSITE" id="PS50088">
    <property type="entry name" value="ANK_REPEAT"/>
    <property type="match status" value="4"/>
</dbReference>
<comment type="similarity">
    <text evidence="5">Belongs to the NRARP family.</text>
</comment>
<reference evidence="10 11" key="1">
    <citation type="journal article" date="2017" name="Curr. Biol.">
        <title>Genome architecture and evolution of a unichromosomal asexual nematode.</title>
        <authorList>
            <person name="Fradin H."/>
            <person name="Zegar C."/>
            <person name="Gutwein M."/>
            <person name="Lucas J."/>
            <person name="Kovtun M."/>
            <person name="Corcoran D."/>
            <person name="Baugh L.R."/>
            <person name="Kiontke K."/>
            <person name="Gunsalus K."/>
            <person name="Fitch D.H."/>
            <person name="Piano F."/>
        </authorList>
    </citation>
    <scope>NUCLEOTIDE SEQUENCE [LARGE SCALE GENOMIC DNA]</scope>
    <source>
        <strain evidence="10">PF1309</strain>
    </source>
</reference>
<dbReference type="Pfam" id="PF15898">
    <property type="entry name" value="PRKG1_interact"/>
    <property type="match status" value="1"/>
</dbReference>
<dbReference type="PANTHER" id="PTHR24179">
    <property type="entry name" value="PROTEIN PHOSPHATASE 1 REGULATORY SUBUNIT 12"/>
    <property type="match status" value="1"/>
</dbReference>
<feature type="compositionally biased region" description="Low complexity" evidence="8">
    <location>
        <begin position="785"/>
        <end position="800"/>
    </location>
</feature>
<feature type="compositionally biased region" description="Polar residues" evidence="8">
    <location>
        <begin position="715"/>
        <end position="740"/>
    </location>
</feature>
<evidence type="ECO:0000259" key="9">
    <source>
        <dbReference type="Pfam" id="PF15898"/>
    </source>
</evidence>
<feature type="compositionally biased region" description="Polar residues" evidence="8">
    <location>
        <begin position="374"/>
        <end position="389"/>
    </location>
</feature>
<dbReference type="GO" id="GO:0005856">
    <property type="term" value="C:cytoskeleton"/>
    <property type="evidence" value="ECO:0007669"/>
    <property type="project" value="UniProtKB-SubCell"/>
</dbReference>
<dbReference type="SUPFAM" id="SSF56349">
    <property type="entry name" value="DNA breaking-rejoining enzymes"/>
    <property type="match status" value="1"/>
</dbReference>
<feature type="compositionally biased region" description="Low complexity" evidence="8">
    <location>
        <begin position="499"/>
        <end position="515"/>
    </location>
</feature>
<evidence type="ECO:0000256" key="1">
    <source>
        <dbReference type="ARBA" id="ARBA00004245"/>
    </source>
</evidence>
<dbReference type="InterPro" id="IPR051226">
    <property type="entry name" value="PP1_Regulatory_Subunit"/>
</dbReference>
<dbReference type="Gene3D" id="1.25.40.20">
    <property type="entry name" value="Ankyrin repeat-containing domain"/>
    <property type="match status" value="2"/>
</dbReference>
<dbReference type="SUPFAM" id="SSF48403">
    <property type="entry name" value="Ankyrin repeat"/>
    <property type="match status" value="1"/>
</dbReference>
<dbReference type="GO" id="GO:0005737">
    <property type="term" value="C:cytoplasm"/>
    <property type="evidence" value="ECO:0007669"/>
    <property type="project" value="TreeGrafter"/>
</dbReference>
<dbReference type="AlphaFoldDB" id="A0A2A2L6S8"/>
<accession>A0A2A2L6S8</accession>
<feature type="compositionally biased region" description="Basic and acidic residues" evidence="8">
    <location>
        <begin position="753"/>
        <end position="764"/>
    </location>
</feature>
<feature type="region of interest" description="Disordered" evidence="8">
    <location>
        <begin position="556"/>
        <end position="578"/>
    </location>
</feature>
<evidence type="ECO:0000256" key="5">
    <source>
        <dbReference type="ARBA" id="ARBA00038386"/>
    </source>
</evidence>
<dbReference type="InterPro" id="IPR036770">
    <property type="entry name" value="Ankyrin_rpt-contain_sf"/>
</dbReference>
<feature type="compositionally biased region" description="Basic and acidic residues" evidence="8">
    <location>
        <begin position="358"/>
        <end position="368"/>
    </location>
</feature>
<dbReference type="GO" id="GO:0019208">
    <property type="term" value="F:phosphatase regulator activity"/>
    <property type="evidence" value="ECO:0007669"/>
    <property type="project" value="TreeGrafter"/>
</dbReference>
<dbReference type="EMBL" id="LIAE01007129">
    <property type="protein sequence ID" value="PAV81747.1"/>
    <property type="molecule type" value="Genomic_DNA"/>
</dbReference>
<gene>
    <name evidence="10" type="ORF">WR25_19070</name>
</gene>
<protein>
    <recommendedName>
        <fullName evidence="9">cGMP-dependent protein kinase interacting domain-containing protein</fullName>
    </recommendedName>
</protein>
<dbReference type="GO" id="GO:0003677">
    <property type="term" value="F:DNA binding"/>
    <property type="evidence" value="ECO:0007669"/>
    <property type="project" value="InterPro"/>
</dbReference>
<evidence type="ECO:0000256" key="4">
    <source>
        <dbReference type="ARBA" id="ARBA00023212"/>
    </source>
</evidence>
<dbReference type="GO" id="GO:0004857">
    <property type="term" value="F:enzyme inhibitor activity"/>
    <property type="evidence" value="ECO:0007669"/>
    <property type="project" value="TreeGrafter"/>
</dbReference>
<dbReference type="InterPro" id="IPR031775">
    <property type="entry name" value="PRKG1_interact"/>
</dbReference>
<dbReference type="Gene3D" id="6.10.140.390">
    <property type="match status" value="1"/>
</dbReference>
<name>A0A2A2L6S8_9BILA</name>
<keyword evidence="2" id="KW-0217">Developmental protein</keyword>
<dbReference type="STRING" id="2018661.A0A2A2L6S8"/>
<keyword evidence="6" id="KW-0040">ANK repeat</keyword>
<evidence type="ECO:0000256" key="7">
    <source>
        <dbReference type="SAM" id="Coils"/>
    </source>
</evidence>
<feature type="compositionally biased region" description="Low complexity" evidence="8">
    <location>
        <begin position="836"/>
        <end position="853"/>
    </location>
</feature>
<organism evidence="10 11">
    <name type="scientific">Diploscapter pachys</name>
    <dbReference type="NCBI Taxonomy" id="2018661"/>
    <lineage>
        <taxon>Eukaryota</taxon>
        <taxon>Metazoa</taxon>
        <taxon>Ecdysozoa</taxon>
        <taxon>Nematoda</taxon>
        <taxon>Chromadorea</taxon>
        <taxon>Rhabditida</taxon>
        <taxon>Rhabditina</taxon>
        <taxon>Rhabditomorpha</taxon>
        <taxon>Rhabditoidea</taxon>
        <taxon>Rhabditidae</taxon>
        <taxon>Diploscapter</taxon>
    </lineage>
</organism>
<feature type="repeat" description="ANK" evidence="6">
    <location>
        <begin position="96"/>
        <end position="128"/>
    </location>
</feature>
<feature type="compositionally biased region" description="Low complexity" evidence="8">
    <location>
        <begin position="879"/>
        <end position="894"/>
    </location>
</feature>
<dbReference type="Proteomes" id="UP000218231">
    <property type="component" value="Unassembled WGS sequence"/>
</dbReference>
<feature type="coiled-coil region" evidence="7">
    <location>
        <begin position="1015"/>
        <end position="1071"/>
    </location>
</feature>
<dbReference type="GO" id="GO:0019901">
    <property type="term" value="F:protein kinase binding"/>
    <property type="evidence" value="ECO:0007669"/>
    <property type="project" value="InterPro"/>
</dbReference>